<protein>
    <submittedName>
        <fullName evidence="2">Major facilitator superfamily MFS_1</fullName>
    </submittedName>
</protein>
<proteinExistence type="predicted"/>
<feature type="transmembrane region" description="Helical" evidence="1">
    <location>
        <begin position="138"/>
        <end position="157"/>
    </location>
</feature>
<name>A0A806KPB3_9BACT</name>
<feature type="transmembrane region" description="Helical" evidence="1">
    <location>
        <begin position="73"/>
        <end position="95"/>
    </location>
</feature>
<feature type="transmembrane region" description="Helical" evidence="1">
    <location>
        <begin position="202"/>
        <end position="223"/>
    </location>
</feature>
<dbReference type="SUPFAM" id="SSF103473">
    <property type="entry name" value="MFS general substrate transporter"/>
    <property type="match status" value="1"/>
</dbReference>
<dbReference type="EMBL" id="JQ844201">
    <property type="protein sequence ID" value="AGS52539.1"/>
    <property type="molecule type" value="Genomic_DNA"/>
</dbReference>
<feature type="transmembrane region" description="Helical" evidence="1">
    <location>
        <begin position="163"/>
        <end position="190"/>
    </location>
</feature>
<feature type="transmembrane region" description="Helical" evidence="1">
    <location>
        <begin position="229"/>
        <end position="249"/>
    </location>
</feature>
<keyword evidence="1" id="KW-0812">Transmembrane</keyword>
<reference evidence="2" key="1">
    <citation type="submission" date="2012-03" db="EMBL/GenBank/DDBJ databases">
        <title>Functional metagenomics reveals considerable lignocellulase gene clusters in the gut microbiome of a wood-feeding higher termite.</title>
        <authorList>
            <person name="Liu N."/>
        </authorList>
    </citation>
    <scope>NUCLEOTIDE SEQUENCE</scope>
</reference>
<keyword evidence="1" id="KW-0472">Membrane</keyword>
<feature type="transmembrane region" description="Helical" evidence="1">
    <location>
        <begin position="12"/>
        <end position="32"/>
    </location>
</feature>
<sequence>MISRLTLVPAIRILFINGFILMSLKVIILYLASKETGIGIIKLAETKGKNIFTLAGGYGDIIKIILRSRGMTFSILIAALAWIVGTINNTFWPIIANKKLLVPEAALPLFMVFRSVLAIVFLFFVIPRLSRGILKIPLLLGFAVYFAGQLLLITVPVEGMLKYPLLCLSLVFDGFGLGTISMLCEALIALHVKPQERARIMAIRFMIMMAVTAPFGWIGGFLSDISRNLPFALNLFVLLAGIAITFVYYTRNSDHSAEHGN</sequence>
<dbReference type="Pfam" id="PF07690">
    <property type="entry name" value="MFS_1"/>
    <property type="match status" value="1"/>
</dbReference>
<dbReference type="AlphaFoldDB" id="A0A806KPB3"/>
<evidence type="ECO:0000256" key="1">
    <source>
        <dbReference type="SAM" id="Phobius"/>
    </source>
</evidence>
<dbReference type="GO" id="GO:0022857">
    <property type="term" value="F:transmembrane transporter activity"/>
    <property type="evidence" value="ECO:0007669"/>
    <property type="project" value="InterPro"/>
</dbReference>
<keyword evidence="1" id="KW-1133">Transmembrane helix</keyword>
<dbReference type="InterPro" id="IPR011701">
    <property type="entry name" value="MFS"/>
</dbReference>
<dbReference type="InterPro" id="IPR036259">
    <property type="entry name" value="MFS_trans_sf"/>
</dbReference>
<feature type="transmembrane region" description="Helical" evidence="1">
    <location>
        <begin position="107"/>
        <end position="126"/>
    </location>
</feature>
<evidence type="ECO:0000313" key="2">
    <source>
        <dbReference type="EMBL" id="AGS52539.1"/>
    </source>
</evidence>
<dbReference type="Gene3D" id="1.20.1250.20">
    <property type="entry name" value="MFS general substrate transporter like domains"/>
    <property type="match status" value="1"/>
</dbReference>
<organism evidence="2">
    <name type="scientific">uncultured bacterium contig00023</name>
    <dbReference type="NCBI Taxonomy" id="1181512"/>
    <lineage>
        <taxon>Bacteria</taxon>
        <taxon>environmental samples</taxon>
    </lineage>
</organism>
<accession>A0A806KPB3</accession>